<evidence type="ECO:0000256" key="1">
    <source>
        <dbReference type="ARBA" id="ARBA00004651"/>
    </source>
</evidence>
<dbReference type="InterPro" id="IPR003439">
    <property type="entry name" value="ABC_transporter-like_ATP-bd"/>
</dbReference>
<feature type="transmembrane region" description="Helical" evidence="9">
    <location>
        <begin position="281"/>
        <end position="299"/>
    </location>
</feature>
<sequence>MMDILKRFKDYMQGRTSLLPISLILSALSGVLSLLPYFFIWLIIRTLLSGSVEYTHVMRYALWALATAVGSLVCYFASGMLSHLAAFRVEVNMRRRAMHSLLALPLGFFDGQSGGRIRKVIDENASETHTFIAHILPDLVGSILAPVLVFILIFVFDWRLGLACLIPILLAFLTIATMMKAETNTFQKQYLAALEVISGEAVEYVRGIPVVKVFQQTVYSFKRFYNSIINYRDLVTQYTKSLRVRMQLYQTFIHALPFFLVPTAMLIIHHGGDYGGTISDTLLYILITPILTGSVMKIMNLQYSLYNAGQAIDRMESLTQGTEPLSYPKVTSLPKQHDLRFEHVSFRYPGASEDTLRDISFHIPEGKTFALVGPSGGGKTTIARLVPRFWDVAGGTISIGGVDVRDMAKTELMREVSFAFQDARLFKTTLRDNIVYGSTHATEEDIHRVLRLAQCQSFVEQLPKGLQTQIGGKDGVYLSGGEQQRIALARVLLKDAPIVILDEATAFADPENEALIQQALVELMRGKTALMIAHRLTTIQHVDHILVIDKGCIAEQGTHDELLAQGGLYAHMWAEYHKAVAWNI</sequence>
<evidence type="ECO:0000259" key="10">
    <source>
        <dbReference type="PROSITE" id="PS50893"/>
    </source>
</evidence>
<protein>
    <submittedName>
        <fullName evidence="12">ABC transporter, ATP-binding protein</fullName>
    </submittedName>
</protein>
<reference evidence="12 13" key="1">
    <citation type="submission" date="2012-05" db="EMBL/GenBank/DDBJ databases">
        <authorList>
            <person name="Weinstock G."/>
            <person name="Sodergren E."/>
            <person name="Lobos E.A."/>
            <person name="Fulton L."/>
            <person name="Fulton R."/>
            <person name="Courtney L."/>
            <person name="Fronick C."/>
            <person name="O'Laughlin M."/>
            <person name="Godfrey J."/>
            <person name="Wilson R.M."/>
            <person name="Miner T."/>
            <person name="Farmer C."/>
            <person name="Delehaunty K."/>
            <person name="Cordes M."/>
            <person name="Minx P."/>
            <person name="Tomlinson C."/>
            <person name="Chen J."/>
            <person name="Wollam A."/>
            <person name="Pepin K.H."/>
            <person name="Bhonagiri V."/>
            <person name="Zhang X."/>
            <person name="Suruliraj S."/>
            <person name="Warren W."/>
            <person name="Mitreva M."/>
            <person name="Mardis E.R."/>
            <person name="Wilson R.K."/>
        </authorList>
    </citation>
    <scope>NUCLEOTIDE SEQUENCE [LARGE SCALE GENOMIC DNA]</scope>
    <source>
        <strain evidence="12 13">F0037</strain>
    </source>
</reference>
<dbReference type="Pfam" id="PF00664">
    <property type="entry name" value="ABC_membrane"/>
    <property type="match status" value="1"/>
</dbReference>
<evidence type="ECO:0000256" key="4">
    <source>
        <dbReference type="ARBA" id="ARBA00022692"/>
    </source>
</evidence>
<dbReference type="PANTHER" id="PTHR24221">
    <property type="entry name" value="ATP-BINDING CASSETTE SUB-FAMILY B"/>
    <property type="match status" value="1"/>
</dbReference>
<feature type="transmembrane region" description="Helical" evidence="9">
    <location>
        <begin position="60"/>
        <end position="86"/>
    </location>
</feature>
<feature type="domain" description="ABC transmembrane type-1" evidence="11">
    <location>
        <begin position="21"/>
        <end position="307"/>
    </location>
</feature>
<dbReference type="GO" id="GO:0140359">
    <property type="term" value="F:ABC-type transporter activity"/>
    <property type="evidence" value="ECO:0007669"/>
    <property type="project" value="InterPro"/>
</dbReference>
<gene>
    <name evidence="12" type="ORF">HMPREF9134_00331</name>
</gene>
<dbReference type="InterPro" id="IPR039421">
    <property type="entry name" value="Type_1_exporter"/>
</dbReference>
<dbReference type="CDD" id="cd07346">
    <property type="entry name" value="ABC_6TM_exporters"/>
    <property type="match status" value="1"/>
</dbReference>
<evidence type="ECO:0000256" key="7">
    <source>
        <dbReference type="ARBA" id="ARBA00022989"/>
    </source>
</evidence>
<dbReference type="SUPFAM" id="SSF90123">
    <property type="entry name" value="ABC transporter transmembrane region"/>
    <property type="match status" value="1"/>
</dbReference>
<dbReference type="PATRIC" id="fig|1127696.3.peg.280"/>
<dbReference type="eggNOG" id="COG1132">
    <property type="taxonomic scope" value="Bacteria"/>
</dbReference>
<keyword evidence="5" id="KW-0547">Nucleotide-binding</keyword>
<keyword evidence="6 12" id="KW-0067">ATP-binding</keyword>
<dbReference type="Proteomes" id="UP000010408">
    <property type="component" value="Unassembled WGS sequence"/>
</dbReference>
<dbReference type="STRING" id="1127696.HMPREF9134_00331"/>
<dbReference type="EMBL" id="AMEQ01000012">
    <property type="protein sequence ID" value="EKY02596.1"/>
    <property type="molecule type" value="Genomic_DNA"/>
</dbReference>
<feature type="domain" description="ABC transporter" evidence="10">
    <location>
        <begin position="339"/>
        <end position="575"/>
    </location>
</feature>
<keyword evidence="7 9" id="KW-1133">Transmembrane helix</keyword>
<comment type="caution">
    <text evidence="12">The sequence shown here is derived from an EMBL/GenBank/DDBJ whole genome shotgun (WGS) entry which is preliminary data.</text>
</comment>
<organism evidence="12 13">
    <name type="scientific">Porphyromonas catoniae F0037</name>
    <dbReference type="NCBI Taxonomy" id="1127696"/>
    <lineage>
        <taxon>Bacteria</taxon>
        <taxon>Pseudomonadati</taxon>
        <taxon>Bacteroidota</taxon>
        <taxon>Bacteroidia</taxon>
        <taxon>Bacteroidales</taxon>
        <taxon>Porphyromonadaceae</taxon>
        <taxon>Porphyromonas</taxon>
    </lineage>
</organism>
<feature type="transmembrane region" description="Helical" evidence="9">
    <location>
        <begin position="160"/>
        <end position="179"/>
    </location>
</feature>
<dbReference type="InterPro" id="IPR011527">
    <property type="entry name" value="ABC1_TM_dom"/>
</dbReference>
<dbReference type="SMART" id="SM00382">
    <property type="entry name" value="AAA"/>
    <property type="match status" value="1"/>
</dbReference>
<feature type="transmembrane region" description="Helical" evidence="9">
    <location>
        <begin position="135"/>
        <end position="154"/>
    </location>
</feature>
<dbReference type="SUPFAM" id="SSF52540">
    <property type="entry name" value="P-loop containing nucleoside triphosphate hydrolases"/>
    <property type="match status" value="1"/>
</dbReference>
<keyword evidence="3" id="KW-1003">Cell membrane</keyword>
<evidence type="ECO:0000313" key="12">
    <source>
        <dbReference type="EMBL" id="EKY02596.1"/>
    </source>
</evidence>
<dbReference type="GO" id="GO:0005524">
    <property type="term" value="F:ATP binding"/>
    <property type="evidence" value="ECO:0007669"/>
    <property type="project" value="UniProtKB-KW"/>
</dbReference>
<evidence type="ECO:0000256" key="3">
    <source>
        <dbReference type="ARBA" id="ARBA00022475"/>
    </source>
</evidence>
<evidence type="ECO:0000256" key="5">
    <source>
        <dbReference type="ARBA" id="ARBA00022741"/>
    </source>
</evidence>
<dbReference type="RefSeq" id="WP_005468479.1">
    <property type="nucleotide sequence ID" value="NZ_KB291042.1"/>
</dbReference>
<dbReference type="InterPro" id="IPR017871">
    <property type="entry name" value="ABC_transporter-like_CS"/>
</dbReference>
<dbReference type="GO" id="GO:0016887">
    <property type="term" value="F:ATP hydrolysis activity"/>
    <property type="evidence" value="ECO:0007669"/>
    <property type="project" value="InterPro"/>
</dbReference>
<dbReference type="AlphaFoldDB" id="L1NGZ0"/>
<feature type="transmembrane region" description="Helical" evidence="9">
    <location>
        <begin position="248"/>
        <end position="269"/>
    </location>
</feature>
<dbReference type="FunFam" id="3.40.50.300:FF:000221">
    <property type="entry name" value="Multidrug ABC transporter ATP-binding protein"/>
    <property type="match status" value="1"/>
</dbReference>
<keyword evidence="8 9" id="KW-0472">Membrane</keyword>
<feature type="transmembrane region" description="Helical" evidence="9">
    <location>
        <begin position="21"/>
        <end position="48"/>
    </location>
</feature>
<dbReference type="Gene3D" id="1.20.1560.10">
    <property type="entry name" value="ABC transporter type 1, transmembrane domain"/>
    <property type="match status" value="1"/>
</dbReference>
<dbReference type="InterPro" id="IPR036640">
    <property type="entry name" value="ABC1_TM_sf"/>
</dbReference>
<dbReference type="PROSITE" id="PS50929">
    <property type="entry name" value="ABC_TM1F"/>
    <property type="match status" value="1"/>
</dbReference>
<dbReference type="Pfam" id="PF00005">
    <property type="entry name" value="ABC_tran"/>
    <property type="match status" value="1"/>
</dbReference>
<evidence type="ECO:0000313" key="13">
    <source>
        <dbReference type="Proteomes" id="UP000010408"/>
    </source>
</evidence>
<evidence type="ECO:0000256" key="2">
    <source>
        <dbReference type="ARBA" id="ARBA00022448"/>
    </source>
</evidence>
<accession>L1NGZ0</accession>
<keyword evidence="4 9" id="KW-0812">Transmembrane</keyword>
<dbReference type="PROSITE" id="PS00211">
    <property type="entry name" value="ABC_TRANSPORTER_1"/>
    <property type="match status" value="1"/>
</dbReference>
<keyword evidence="2" id="KW-0813">Transport</keyword>
<dbReference type="GO" id="GO:0005886">
    <property type="term" value="C:plasma membrane"/>
    <property type="evidence" value="ECO:0007669"/>
    <property type="project" value="UniProtKB-SubCell"/>
</dbReference>
<dbReference type="HOGENOM" id="CLU_000604_84_9_10"/>
<dbReference type="GO" id="GO:0034040">
    <property type="term" value="F:ATPase-coupled lipid transmembrane transporter activity"/>
    <property type="evidence" value="ECO:0007669"/>
    <property type="project" value="TreeGrafter"/>
</dbReference>
<name>L1NGZ0_9PORP</name>
<dbReference type="InterPro" id="IPR027417">
    <property type="entry name" value="P-loop_NTPase"/>
</dbReference>
<evidence type="ECO:0000259" key="11">
    <source>
        <dbReference type="PROSITE" id="PS50929"/>
    </source>
</evidence>
<dbReference type="PROSITE" id="PS50893">
    <property type="entry name" value="ABC_TRANSPORTER_2"/>
    <property type="match status" value="1"/>
</dbReference>
<proteinExistence type="predicted"/>
<comment type="subcellular location">
    <subcellularLocation>
        <location evidence="1">Cell membrane</location>
        <topology evidence="1">Multi-pass membrane protein</topology>
    </subcellularLocation>
</comment>
<dbReference type="Gene3D" id="3.40.50.300">
    <property type="entry name" value="P-loop containing nucleotide triphosphate hydrolases"/>
    <property type="match status" value="1"/>
</dbReference>
<dbReference type="PANTHER" id="PTHR24221:SF397">
    <property type="entry name" value="ABC TRANSPORTER, ATP-BINDING TRANSMEMBRANE PROTEIN"/>
    <property type="match status" value="1"/>
</dbReference>
<evidence type="ECO:0000256" key="8">
    <source>
        <dbReference type="ARBA" id="ARBA00023136"/>
    </source>
</evidence>
<evidence type="ECO:0000256" key="9">
    <source>
        <dbReference type="SAM" id="Phobius"/>
    </source>
</evidence>
<evidence type="ECO:0000256" key="6">
    <source>
        <dbReference type="ARBA" id="ARBA00022840"/>
    </source>
</evidence>
<dbReference type="InterPro" id="IPR003593">
    <property type="entry name" value="AAA+_ATPase"/>
</dbReference>